<protein>
    <recommendedName>
        <fullName evidence="1">DUF397 domain-containing protein</fullName>
    </recommendedName>
</protein>
<gene>
    <name evidence="2" type="ORF">HNR73_001111</name>
</gene>
<evidence type="ECO:0000259" key="1">
    <source>
        <dbReference type="Pfam" id="PF04149"/>
    </source>
</evidence>
<evidence type="ECO:0000313" key="3">
    <source>
        <dbReference type="Proteomes" id="UP000548476"/>
    </source>
</evidence>
<proteinExistence type="predicted"/>
<dbReference type="EMBL" id="JACHGT010000002">
    <property type="protein sequence ID" value="MBB6033264.1"/>
    <property type="molecule type" value="Genomic_DNA"/>
</dbReference>
<dbReference type="RefSeq" id="WP_184786145.1">
    <property type="nucleotide sequence ID" value="NZ_BONT01000024.1"/>
</dbReference>
<dbReference type="Proteomes" id="UP000548476">
    <property type="component" value="Unassembled WGS sequence"/>
</dbReference>
<organism evidence="2 3">
    <name type="scientific">Phytomonospora endophytica</name>
    <dbReference type="NCBI Taxonomy" id="714109"/>
    <lineage>
        <taxon>Bacteria</taxon>
        <taxon>Bacillati</taxon>
        <taxon>Actinomycetota</taxon>
        <taxon>Actinomycetes</taxon>
        <taxon>Micromonosporales</taxon>
        <taxon>Micromonosporaceae</taxon>
        <taxon>Phytomonospora</taxon>
    </lineage>
</organism>
<keyword evidence="3" id="KW-1185">Reference proteome</keyword>
<dbReference type="InterPro" id="IPR007278">
    <property type="entry name" value="DUF397"/>
</dbReference>
<comment type="caution">
    <text evidence="2">The sequence shown here is derived from an EMBL/GenBank/DDBJ whole genome shotgun (WGS) entry which is preliminary data.</text>
</comment>
<name>A0A841FBU6_9ACTN</name>
<evidence type="ECO:0000313" key="2">
    <source>
        <dbReference type="EMBL" id="MBB6033264.1"/>
    </source>
</evidence>
<dbReference type="AlphaFoldDB" id="A0A841FBU6"/>
<dbReference type="Pfam" id="PF04149">
    <property type="entry name" value="DUF397"/>
    <property type="match status" value="1"/>
</dbReference>
<feature type="domain" description="DUF397" evidence="1">
    <location>
        <begin position="7"/>
        <end position="57"/>
    </location>
</feature>
<reference evidence="2 3" key="1">
    <citation type="submission" date="2020-08" db="EMBL/GenBank/DDBJ databases">
        <title>Genomic Encyclopedia of Type Strains, Phase IV (KMG-IV): sequencing the most valuable type-strain genomes for metagenomic binning, comparative biology and taxonomic classification.</title>
        <authorList>
            <person name="Goeker M."/>
        </authorList>
    </citation>
    <scope>NUCLEOTIDE SEQUENCE [LARGE SCALE GENOMIC DNA]</scope>
    <source>
        <strain evidence="2 3">YIM 65646</strain>
    </source>
</reference>
<sequence>MVGTSPWKKSSRSQQGGQCVEARANTGLFQIRDSKLADSPILTLTPAEWSGLLATLKR</sequence>
<accession>A0A841FBU6</accession>